<accession>A0AAD7GWL9</accession>
<feature type="region of interest" description="Disordered" evidence="1">
    <location>
        <begin position="1"/>
        <end position="21"/>
    </location>
</feature>
<keyword evidence="2" id="KW-0472">Membrane</keyword>
<comment type="caution">
    <text evidence="3">The sequence shown here is derived from an EMBL/GenBank/DDBJ whole genome shotgun (WGS) entry which is preliminary data.</text>
</comment>
<keyword evidence="4" id="KW-1185">Reference proteome</keyword>
<feature type="compositionally biased region" description="Polar residues" evidence="1">
    <location>
        <begin position="95"/>
        <end position="107"/>
    </location>
</feature>
<keyword evidence="2" id="KW-0812">Transmembrane</keyword>
<dbReference type="AlphaFoldDB" id="A0AAD7GWL9"/>
<dbReference type="EMBL" id="JARKIE010000006">
    <property type="protein sequence ID" value="KAJ7706867.1"/>
    <property type="molecule type" value="Genomic_DNA"/>
</dbReference>
<evidence type="ECO:0000313" key="3">
    <source>
        <dbReference type="EMBL" id="KAJ7706867.1"/>
    </source>
</evidence>
<feature type="compositionally biased region" description="Basic and acidic residues" evidence="1">
    <location>
        <begin position="108"/>
        <end position="117"/>
    </location>
</feature>
<proteinExistence type="predicted"/>
<evidence type="ECO:0000256" key="2">
    <source>
        <dbReference type="SAM" id="Phobius"/>
    </source>
</evidence>
<sequence>MQLSLRAESTDPSSEDQPAQGNLSASWEIAVVVSLLVLLAGLISTVIWHSRRTRRRRMRAQLRDAASEAGRTQEKTPPSSEFSRDVSLSKPLPAASTQSLETSFNSESKPRHYWDHR</sequence>
<organism evidence="3 4">
    <name type="scientific">Mycena rosella</name>
    <name type="common">Pink bonnet</name>
    <name type="synonym">Agaricus rosellus</name>
    <dbReference type="NCBI Taxonomy" id="1033263"/>
    <lineage>
        <taxon>Eukaryota</taxon>
        <taxon>Fungi</taxon>
        <taxon>Dikarya</taxon>
        <taxon>Basidiomycota</taxon>
        <taxon>Agaricomycotina</taxon>
        <taxon>Agaricomycetes</taxon>
        <taxon>Agaricomycetidae</taxon>
        <taxon>Agaricales</taxon>
        <taxon>Marasmiineae</taxon>
        <taxon>Mycenaceae</taxon>
        <taxon>Mycena</taxon>
    </lineage>
</organism>
<feature type="region of interest" description="Disordered" evidence="1">
    <location>
        <begin position="52"/>
        <end position="117"/>
    </location>
</feature>
<feature type="transmembrane region" description="Helical" evidence="2">
    <location>
        <begin position="29"/>
        <end position="49"/>
    </location>
</feature>
<protein>
    <submittedName>
        <fullName evidence="3">Uncharacterized protein</fullName>
    </submittedName>
</protein>
<dbReference type="Proteomes" id="UP001221757">
    <property type="component" value="Unassembled WGS sequence"/>
</dbReference>
<evidence type="ECO:0000256" key="1">
    <source>
        <dbReference type="SAM" id="MobiDB-lite"/>
    </source>
</evidence>
<keyword evidence="2" id="KW-1133">Transmembrane helix</keyword>
<feature type="compositionally biased region" description="Polar residues" evidence="1">
    <location>
        <begin position="10"/>
        <end position="21"/>
    </location>
</feature>
<gene>
    <name evidence="3" type="ORF">B0H17DRAFT_1325656</name>
</gene>
<feature type="compositionally biased region" description="Basic and acidic residues" evidence="1">
    <location>
        <begin position="61"/>
        <end position="74"/>
    </location>
</feature>
<evidence type="ECO:0000313" key="4">
    <source>
        <dbReference type="Proteomes" id="UP001221757"/>
    </source>
</evidence>
<reference evidence="3" key="1">
    <citation type="submission" date="2023-03" db="EMBL/GenBank/DDBJ databases">
        <title>Massive genome expansion in bonnet fungi (Mycena s.s.) driven by repeated elements and novel gene families across ecological guilds.</title>
        <authorList>
            <consortium name="Lawrence Berkeley National Laboratory"/>
            <person name="Harder C.B."/>
            <person name="Miyauchi S."/>
            <person name="Viragh M."/>
            <person name="Kuo A."/>
            <person name="Thoen E."/>
            <person name="Andreopoulos B."/>
            <person name="Lu D."/>
            <person name="Skrede I."/>
            <person name="Drula E."/>
            <person name="Henrissat B."/>
            <person name="Morin E."/>
            <person name="Kohler A."/>
            <person name="Barry K."/>
            <person name="LaButti K."/>
            <person name="Morin E."/>
            <person name="Salamov A."/>
            <person name="Lipzen A."/>
            <person name="Mereny Z."/>
            <person name="Hegedus B."/>
            <person name="Baldrian P."/>
            <person name="Stursova M."/>
            <person name="Weitz H."/>
            <person name="Taylor A."/>
            <person name="Grigoriev I.V."/>
            <person name="Nagy L.G."/>
            <person name="Martin F."/>
            <person name="Kauserud H."/>
        </authorList>
    </citation>
    <scope>NUCLEOTIDE SEQUENCE</scope>
    <source>
        <strain evidence="3">CBHHK067</strain>
    </source>
</reference>
<name>A0AAD7GWL9_MYCRO</name>